<organism evidence="5 6">
    <name type="scientific">Notoacmeibacter marinus</name>
    <dbReference type="NCBI Taxonomy" id="1876515"/>
    <lineage>
        <taxon>Bacteria</taxon>
        <taxon>Pseudomonadati</taxon>
        <taxon>Pseudomonadota</taxon>
        <taxon>Alphaproteobacteria</taxon>
        <taxon>Hyphomicrobiales</taxon>
        <taxon>Notoacmeibacteraceae</taxon>
        <taxon>Notoacmeibacter</taxon>
    </lineage>
</organism>
<comment type="caution">
    <text evidence="5">The sequence shown here is derived from an EMBL/GenBank/DDBJ whole genome shotgun (WGS) entry which is preliminary data.</text>
</comment>
<dbReference type="PROSITE" id="PS50893">
    <property type="entry name" value="ABC_TRANSPORTER_2"/>
    <property type="match status" value="1"/>
</dbReference>
<dbReference type="Pfam" id="PF00005">
    <property type="entry name" value="ABC_tran"/>
    <property type="match status" value="1"/>
</dbReference>
<evidence type="ECO:0000256" key="1">
    <source>
        <dbReference type="ARBA" id="ARBA00022448"/>
    </source>
</evidence>
<dbReference type="EMBL" id="NBYO01000002">
    <property type="protein sequence ID" value="OXT00728.1"/>
    <property type="molecule type" value="Genomic_DNA"/>
</dbReference>
<keyword evidence="3 5" id="KW-0067">ATP-binding</keyword>
<protein>
    <submittedName>
        <fullName evidence="5">ABC transporter ATP-binding protein</fullName>
    </submittedName>
</protein>
<keyword evidence="6" id="KW-1185">Reference proteome</keyword>
<feature type="domain" description="ABC transporter" evidence="4">
    <location>
        <begin position="4"/>
        <end position="252"/>
    </location>
</feature>
<dbReference type="InterPro" id="IPR027417">
    <property type="entry name" value="P-loop_NTPase"/>
</dbReference>
<dbReference type="InterPro" id="IPR051120">
    <property type="entry name" value="ABC_AA/LPS_Transport"/>
</dbReference>
<dbReference type="InterPro" id="IPR032823">
    <property type="entry name" value="BCA_ABC_TP_C"/>
</dbReference>
<dbReference type="AlphaFoldDB" id="A0A231UXQ8"/>
<evidence type="ECO:0000259" key="4">
    <source>
        <dbReference type="PROSITE" id="PS50893"/>
    </source>
</evidence>
<dbReference type="Proteomes" id="UP000215405">
    <property type="component" value="Unassembled WGS sequence"/>
</dbReference>
<keyword evidence="1" id="KW-0813">Transport</keyword>
<reference evidence="6" key="1">
    <citation type="journal article" date="2017" name="Int. J. Syst. Evol. Microbiol.">
        <title>Notoacmeibacter marinus gen. nov., sp. nov., isolated from the gut of a limpet and proposal of Notoacmeibacteraceae fam. nov. in the order Rhizobiales of the class Alphaproteobacteria.</title>
        <authorList>
            <person name="Huang Z."/>
            <person name="Guo F."/>
            <person name="Lai Q."/>
        </authorList>
    </citation>
    <scope>NUCLEOTIDE SEQUENCE [LARGE SCALE GENOMIC DNA]</scope>
    <source>
        <strain evidence="6">XMTR2A4</strain>
    </source>
</reference>
<dbReference type="RefSeq" id="WP_094077547.1">
    <property type="nucleotide sequence ID" value="NZ_NBYO01000002.1"/>
</dbReference>
<dbReference type="GO" id="GO:0005524">
    <property type="term" value="F:ATP binding"/>
    <property type="evidence" value="ECO:0007669"/>
    <property type="project" value="UniProtKB-KW"/>
</dbReference>
<evidence type="ECO:0000256" key="3">
    <source>
        <dbReference type="ARBA" id="ARBA00022840"/>
    </source>
</evidence>
<accession>A0A231UXQ8</accession>
<dbReference type="InterPro" id="IPR003439">
    <property type="entry name" value="ABC_transporter-like_ATP-bd"/>
</dbReference>
<name>A0A231UXQ8_9HYPH</name>
<dbReference type="PANTHER" id="PTHR45772:SF1">
    <property type="entry name" value="ABC TRANSPORTER ATP-BINDING PROTEIN"/>
    <property type="match status" value="1"/>
</dbReference>
<dbReference type="FunFam" id="3.40.50.300:FF:000421">
    <property type="entry name" value="Branched-chain amino acid ABC transporter ATP-binding protein"/>
    <property type="match status" value="1"/>
</dbReference>
<proteinExistence type="predicted"/>
<evidence type="ECO:0000313" key="6">
    <source>
        <dbReference type="Proteomes" id="UP000215405"/>
    </source>
</evidence>
<dbReference type="SMART" id="SM00382">
    <property type="entry name" value="AAA"/>
    <property type="match status" value="1"/>
</dbReference>
<dbReference type="Pfam" id="PF12399">
    <property type="entry name" value="BCA_ABC_TP_C"/>
    <property type="match status" value="1"/>
</dbReference>
<gene>
    <name evidence="5" type="ORF">B7H23_11645</name>
</gene>
<dbReference type="SUPFAM" id="SSF52540">
    <property type="entry name" value="P-loop containing nucleoside triphosphate hydrolases"/>
    <property type="match status" value="1"/>
</dbReference>
<evidence type="ECO:0000256" key="2">
    <source>
        <dbReference type="ARBA" id="ARBA00022741"/>
    </source>
</evidence>
<dbReference type="InterPro" id="IPR003593">
    <property type="entry name" value="AAA+_ATPase"/>
</dbReference>
<dbReference type="GO" id="GO:0016887">
    <property type="term" value="F:ATP hydrolysis activity"/>
    <property type="evidence" value="ECO:0007669"/>
    <property type="project" value="InterPro"/>
</dbReference>
<keyword evidence="2" id="KW-0547">Nucleotide-binding</keyword>
<evidence type="ECO:0000313" key="5">
    <source>
        <dbReference type="EMBL" id="OXT00728.1"/>
    </source>
</evidence>
<dbReference type="PANTHER" id="PTHR45772">
    <property type="entry name" value="CONSERVED COMPONENT OF ABC TRANSPORTER FOR NATURAL AMINO ACIDS-RELATED"/>
    <property type="match status" value="1"/>
</dbReference>
<dbReference type="CDD" id="cd03219">
    <property type="entry name" value="ABC_Mj1267_LivG_branched"/>
    <property type="match status" value="1"/>
</dbReference>
<sequence length="260" mass="28659">MSLLSVRNVTMKFGGLVAVNDVSFDVEKGEVFALVGPNGAGKSTVFNLISRFYDPFEGEIVFDGENLLDHAPSDIAQLGIARTFQNIELFENATVLQNMLVGRHTHRTSNLLSELFFLPSVRRAEIAHRRAVEDAIDFLNLHAYRDQLIAGLPYGVRKVVEMGRAMAIGPKLLLLDEPASGLSMEETQDVAFWVEDIKKIRGITVLMVEHDMHLVASVSDRVMALADGKRLALGTPQEVQNDPEVIKAYIGAPDDEQEAA</sequence>
<dbReference type="GO" id="GO:0005886">
    <property type="term" value="C:plasma membrane"/>
    <property type="evidence" value="ECO:0007669"/>
    <property type="project" value="TreeGrafter"/>
</dbReference>
<dbReference type="Gene3D" id="3.40.50.300">
    <property type="entry name" value="P-loop containing nucleotide triphosphate hydrolases"/>
    <property type="match status" value="1"/>
</dbReference>